<accession>A0ABP5ZFH5</accession>
<evidence type="ECO:0000256" key="1">
    <source>
        <dbReference type="SAM" id="MobiDB-lite"/>
    </source>
</evidence>
<feature type="compositionally biased region" description="Basic and acidic residues" evidence="1">
    <location>
        <begin position="97"/>
        <end position="118"/>
    </location>
</feature>
<organism evidence="2 3">
    <name type="scientific">Streptomyces graminearus</name>
    <dbReference type="NCBI Taxonomy" id="284030"/>
    <lineage>
        <taxon>Bacteria</taxon>
        <taxon>Bacillati</taxon>
        <taxon>Actinomycetota</taxon>
        <taxon>Actinomycetes</taxon>
        <taxon>Kitasatosporales</taxon>
        <taxon>Streptomycetaceae</taxon>
        <taxon>Streptomyces</taxon>
    </lineage>
</organism>
<comment type="caution">
    <text evidence="2">The sequence shown here is derived from an EMBL/GenBank/DDBJ whole genome shotgun (WGS) entry which is preliminary data.</text>
</comment>
<feature type="region of interest" description="Disordered" evidence="1">
    <location>
        <begin position="87"/>
        <end position="126"/>
    </location>
</feature>
<name>A0ABP5ZFH5_9ACTN</name>
<evidence type="ECO:0000313" key="2">
    <source>
        <dbReference type="EMBL" id="GAA2495364.1"/>
    </source>
</evidence>
<protein>
    <submittedName>
        <fullName evidence="2">Uncharacterized protein</fullName>
    </submittedName>
</protein>
<evidence type="ECO:0000313" key="3">
    <source>
        <dbReference type="Proteomes" id="UP001501721"/>
    </source>
</evidence>
<dbReference type="EMBL" id="BAAATL010000025">
    <property type="protein sequence ID" value="GAA2495364.1"/>
    <property type="molecule type" value="Genomic_DNA"/>
</dbReference>
<proteinExistence type="predicted"/>
<reference evidence="3" key="1">
    <citation type="journal article" date="2019" name="Int. J. Syst. Evol. Microbiol.">
        <title>The Global Catalogue of Microorganisms (GCM) 10K type strain sequencing project: providing services to taxonomists for standard genome sequencing and annotation.</title>
        <authorList>
            <consortium name="The Broad Institute Genomics Platform"/>
            <consortium name="The Broad Institute Genome Sequencing Center for Infectious Disease"/>
            <person name="Wu L."/>
            <person name="Ma J."/>
        </authorList>
    </citation>
    <scope>NUCLEOTIDE SEQUENCE [LARGE SCALE GENOMIC DNA]</scope>
    <source>
        <strain evidence="3">JCM 6923</strain>
    </source>
</reference>
<gene>
    <name evidence="2" type="ORF">GCM10010422_48690</name>
</gene>
<sequence>MHGVGHQLFRTFQHPAAGQPVVQTPVGQDVTVEDGVPQHGTRTRVRAPRLLVTRRCEAQLVGIVIPGECVKDRCFVVIRPHTRAVFPRPRATYPPFRPHEYARGRPEARRRGGSETRRRPGRTAPR</sequence>
<dbReference type="Proteomes" id="UP001501721">
    <property type="component" value="Unassembled WGS sequence"/>
</dbReference>
<keyword evidence="3" id="KW-1185">Reference proteome</keyword>